<proteinExistence type="predicted"/>
<name>A0A1H6SSG9_9DEIO</name>
<evidence type="ECO:0000313" key="2">
    <source>
        <dbReference type="Proteomes" id="UP000199223"/>
    </source>
</evidence>
<sequence>MSWRAERLTQYIEATPEAGVIRQVDEILEPSDLLACDGTGLLICEQLDPDILMHISFEALTSAPLDLIEPAVFEAAYAQALSSANVARYRRFVACLTAGQAASSTPGGQGGPVRSFPGCCRRQDEA</sequence>
<reference evidence="2" key="1">
    <citation type="submission" date="2016-10" db="EMBL/GenBank/DDBJ databases">
        <authorList>
            <person name="Varghese N."/>
            <person name="Submissions S."/>
        </authorList>
    </citation>
    <scope>NUCLEOTIDE SEQUENCE [LARGE SCALE GENOMIC DNA]</scope>
    <source>
        <strain evidence="2">CGMCC 1.10218</strain>
    </source>
</reference>
<dbReference type="AlphaFoldDB" id="A0A1H6SSG9"/>
<protein>
    <submittedName>
        <fullName evidence="1">Uncharacterized protein</fullName>
    </submittedName>
</protein>
<accession>A0A1H6SSG9</accession>
<keyword evidence="2" id="KW-1185">Reference proteome</keyword>
<dbReference type="RefSeq" id="WP_143068296.1">
    <property type="nucleotide sequence ID" value="NZ_FNZA01000001.1"/>
</dbReference>
<dbReference type="Proteomes" id="UP000199223">
    <property type="component" value="Unassembled WGS sequence"/>
</dbReference>
<dbReference type="EMBL" id="FNZA01000001">
    <property type="protein sequence ID" value="SEI70843.1"/>
    <property type="molecule type" value="Genomic_DNA"/>
</dbReference>
<gene>
    <name evidence="1" type="ORF">SAMN04488058_101401</name>
</gene>
<evidence type="ECO:0000313" key="1">
    <source>
        <dbReference type="EMBL" id="SEI70843.1"/>
    </source>
</evidence>
<dbReference type="STRING" id="856736.SAMN04488058_101401"/>
<organism evidence="1 2">
    <name type="scientific">Deinococcus reticulitermitis</name>
    <dbReference type="NCBI Taxonomy" id="856736"/>
    <lineage>
        <taxon>Bacteria</taxon>
        <taxon>Thermotogati</taxon>
        <taxon>Deinococcota</taxon>
        <taxon>Deinococci</taxon>
        <taxon>Deinococcales</taxon>
        <taxon>Deinococcaceae</taxon>
        <taxon>Deinococcus</taxon>
    </lineage>
</organism>